<dbReference type="Pfam" id="PF03466">
    <property type="entry name" value="LysR_substrate"/>
    <property type="match status" value="1"/>
</dbReference>
<reference evidence="6 7" key="1">
    <citation type="submission" date="2018-10" db="EMBL/GenBank/DDBJ databases">
        <title>Genomic Encyclopedia of Type Strains, Phase IV (KMG-IV): sequencing the most valuable type-strain genomes for metagenomic binning, comparative biology and taxonomic classification.</title>
        <authorList>
            <person name="Goeker M."/>
        </authorList>
    </citation>
    <scope>NUCLEOTIDE SEQUENCE [LARGE SCALE GENOMIC DNA]</scope>
    <source>
        <strain evidence="6 7">DSM 23841</strain>
    </source>
</reference>
<sequence>MDRLTAASVFVSVAEHGSLTQAADQLEMSVAMVSRYLAAIEKWLGARLLHRTTRRVSLTDAGQSALHSCRQLLGLADDIAEQAGAASRVARGTLRITSALSFAEAQLAPALVDFQARHPEVAVILSATDRSVDLAAERIDLAVRITNALEPTLIARPLAVCRSVLCAAPAYLAAQPPIVHPDDLARHRCLSHSFASGARFSFRRAGERFDVPVSDSFSTNDTAILRSAVLAGGGIGVLPTYYVGEDLRQGRLQRLLPGYEPDSLGIHALFLSRQYQPLALRLLLDFLVERFGGQTPFWDRWEAA</sequence>
<evidence type="ECO:0000256" key="3">
    <source>
        <dbReference type="ARBA" id="ARBA00023125"/>
    </source>
</evidence>
<dbReference type="InterPro" id="IPR058163">
    <property type="entry name" value="LysR-type_TF_proteobact-type"/>
</dbReference>
<keyword evidence="2" id="KW-0805">Transcription regulation</keyword>
<evidence type="ECO:0000313" key="6">
    <source>
        <dbReference type="EMBL" id="RKT58777.1"/>
    </source>
</evidence>
<dbReference type="Proteomes" id="UP000270626">
    <property type="component" value="Unassembled WGS sequence"/>
</dbReference>
<dbReference type="InterPro" id="IPR036388">
    <property type="entry name" value="WH-like_DNA-bd_sf"/>
</dbReference>
<keyword evidence="3" id="KW-0238">DNA-binding</keyword>
<dbReference type="SUPFAM" id="SSF46785">
    <property type="entry name" value="Winged helix' DNA-binding domain"/>
    <property type="match status" value="1"/>
</dbReference>
<evidence type="ECO:0000256" key="1">
    <source>
        <dbReference type="ARBA" id="ARBA00009437"/>
    </source>
</evidence>
<protein>
    <submittedName>
        <fullName evidence="6">LysR family transcriptional regulator</fullName>
    </submittedName>
</protein>
<comment type="caution">
    <text evidence="6">The sequence shown here is derived from an EMBL/GenBank/DDBJ whole genome shotgun (WGS) entry which is preliminary data.</text>
</comment>
<dbReference type="OrthoDB" id="9786526at2"/>
<comment type="similarity">
    <text evidence="1">Belongs to the LysR transcriptional regulatory family.</text>
</comment>
<evidence type="ECO:0000256" key="2">
    <source>
        <dbReference type="ARBA" id="ARBA00023015"/>
    </source>
</evidence>
<proteinExistence type="inferred from homology"/>
<gene>
    <name evidence="6" type="ORF">DFR40_1805</name>
</gene>
<dbReference type="RefSeq" id="WP_121458120.1">
    <property type="nucleotide sequence ID" value="NZ_RBXP01000014.1"/>
</dbReference>
<dbReference type="PANTHER" id="PTHR30537">
    <property type="entry name" value="HTH-TYPE TRANSCRIPTIONAL REGULATOR"/>
    <property type="match status" value="1"/>
</dbReference>
<dbReference type="Pfam" id="PF00126">
    <property type="entry name" value="HTH_1"/>
    <property type="match status" value="1"/>
</dbReference>
<dbReference type="GO" id="GO:0003700">
    <property type="term" value="F:DNA-binding transcription factor activity"/>
    <property type="evidence" value="ECO:0007669"/>
    <property type="project" value="InterPro"/>
</dbReference>
<dbReference type="FunFam" id="1.10.10.10:FF:000001">
    <property type="entry name" value="LysR family transcriptional regulator"/>
    <property type="match status" value="1"/>
</dbReference>
<dbReference type="SUPFAM" id="SSF53850">
    <property type="entry name" value="Periplasmic binding protein-like II"/>
    <property type="match status" value="1"/>
</dbReference>
<dbReference type="AlphaFoldDB" id="A0A495WC59"/>
<keyword evidence="4" id="KW-0804">Transcription</keyword>
<keyword evidence="7" id="KW-1185">Reference proteome</keyword>
<accession>A0A495WC59</accession>
<evidence type="ECO:0000256" key="4">
    <source>
        <dbReference type="ARBA" id="ARBA00023163"/>
    </source>
</evidence>
<dbReference type="InterPro" id="IPR005119">
    <property type="entry name" value="LysR_subst-bd"/>
</dbReference>
<name>A0A495WC59_9RHOO</name>
<organism evidence="6 7">
    <name type="scientific">Azonexus fungiphilus</name>
    <dbReference type="NCBI Taxonomy" id="146940"/>
    <lineage>
        <taxon>Bacteria</taxon>
        <taxon>Pseudomonadati</taxon>
        <taxon>Pseudomonadota</taxon>
        <taxon>Betaproteobacteria</taxon>
        <taxon>Rhodocyclales</taxon>
        <taxon>Azonexaceae</taxon>
        <taxon>Azonexus</taxon>
    </lineage>
</organism>
<dbReference type="Gene3D" id="1.10.10.10">
    <property type="entry name" value="Winged helix-like DNA-binding domain superfamily/Winged helix DNA-binding domain"/>
    <property type="match status" value="1"/>
</dbReference>
<dbReference type="Gene3D" id="3.40.190.290">
    <property type="match status" value="1"/>
</dbReference>
<dbReference type="GO" id="GO:0006351">
    <property type="term" value="P:DNA-templated transcription"/>
    <property type="evidence" value="ECO:0007669"/>
    <property type="project" value="TreeGrafter"/>
</dbReference>
<dbReference type="InterPro" id="IPR036390">
    <property type="entry name" value="WH_DNA-bd_sf"/>
</dbReference>
<dbReference type="PROSITE" id="PS50931">
    <property type="entry name" value="HTH_LYSR"/>
    <property type="match status" value="1"/>
</dbReference>
<dbReference type="PANTHER" id="PTHR30537:SF35">
    <property type="entry name" value="TRANSCRIPTIONAL REGULATORY PROTEIN"/>
    <property type="match status" value="1"/>
</dbReference>
<dbReference type="CDD" id="cd08422">
    <property type="entry name" value="PBP2_CrgA_like"/>
    <property type="match status" value="1"/>
</dbReference>
<dbReference type="EMBL" id="RBXP01000014">
    <property type="protein sequence ID" value="RKT58777.1"/>
    <property type="molecule type" value="Genomic_DNA"/>
</dbReference>
<evidence type="ECO:0000259" key="5">
    <source>
        <dbReference type="PROSITE" id="PS50931"/>
    </source>
</evidence>
<dbReference type="InterPro" id="IPR000847">
    <property type="entry name" value="LysR_HTH_N"/>
</dbReference>
<dbReference type="GO" id="GO:0043565">
    <property type="term" value="F:sequence-specific DNA binding"/>
    <property type="evidence" value="ECO:0007669"/>
    <property type="project" value="TreeGrafter"/>
</dbReference>
<feature type="domain" description="HTH lysR-type" evidence="5">
    <location>
        <begin position="1"/>
        <end position="59"/>
    </location>
</feature>
<evidence type="ECO:0000313" key="7">
    <source>
        <dbReference type="Proteomes" id="UP000270626"/>
    </source>
</evidence>